<keyword evidence="3" id="KW-0479">Metal-binding</keyword>
<comment type="similarity">
    <text evidence="2">Belongs to the hunchback C2H2-type zinc-finger protein family.</text>
</comment>
<dbReference type="GO" id="GO:0008270">
    <property type="term" value="F:zinc ion binding"/>
    <property type="evidence" value="ECO:0007669"/>
    <property type="project" value="UniProtKB-KW"/>
</dbReference>
<dbReference type="InterPro" id="IPR036236">
    <property type="entry name" value="Znf_C2H2_sf"/>
</dbReference>
<dbReference type="InterPro" id="IPR050688">
    <property type="entry name" value="Zinc_finger/UBP_domain"/>
</dbReference>
<feature type="domain" description="C2H2-type" evidence="10">
    <location>
        <begin position="123"/>
        <end position="150"/>
    </location>
</feature>
<dbReference type="Proteomes" id="UP001286313">
    <property type="component" value="Unassembled WGS sequence"/>
</dbReference>
<keyword evidence="6" id="KW-0862">Zinc</keyword>
<dbReference type="SUPFAM" id="SSF57667">
    <property type="entry name" value="beta-beta-alpha zinc fingers"/>
    <property type="match status" value="2"/>
</dbReference>
<gene>
    <name evidence="11" type="ORF">Pcinc_027756</name>
</gene>
<dbReference type="Pfam" id="PF00096">
    <property type="entry name" value="zf-C2H2"/>
    <property type="match status" value="2"/>
</dbReference>
<evidence type="ECO:0000256" key="5">
    <source>
        <dbReference type="ARBA" id="ARBA00022771"/>
    </source>
</evidence>
<accession>A0AAE1F507</accession>
<dbReference type="GO" id="GO:0005634">
    <property type="term" value="C:nucleus"/>
    <property type="evidence" value="ECO:0007669"/>
    <property type="project" value="UniProtKB-SubCell"/>
</dbReference>
<evidence type="ECO:0000313" key="12">
    <source>
        <dbReference type="Proteomes" id="UP001286313"/>
    </source>
</evidence>
<dbReference type="PROSITE" id="PS00028">
    <property type="entry name" value="ZINC_FINGER_C2H2_1"/>
    <property type="match status" value="1"/>
</dbReference>
<evidence type="ECO:0000313" key="11">
    <source>
        <dbReference type="EMBL" id="KAK3866718.1"/>
    </source>
</evidence>
<dbReference type="FunFam" id="3.30.160.60:FF:000614">
    <property type="entry name" value="Zinc finger protein 142"/>
    <property type="match status" value="1"/>
</dbReference>
<dbReference type="FunFam" id="3.30.160.60:FF:000630">
    <property type="entry name" value="Zinc finger protein 180"/>
    <property type="match status" value="1"/>
</dbReference>
<evidence type="ECO:0000256" key="2">
    <source>
        <dbReference type="ARBA" id="ARBA00007746"/>
    </source>
</evidence>
<evidence type="ECO:0000256" key="9">
    <source>
        <dbReference type="PROSITE-ProRule" id="PRU00042"/>
    </source>
</evidence>
<evidence type="ECO:0000256" key="6">
    <source>
        <dbReference type="ARBA" id="ARBA00022833"/>
    </source>
</evidence>
<evidence type="ECO:0000256" key="4">
    <source>
        <dbReference type="ARBA" id="ARBA00022737"/>
    </source>
</evidence>
<keyword evidence="5 9" id="KW-0863">Zinc-finger</keyword>
<dbReference type="GO" id="GO:0045944">
    <property type="term" value="P:positive regulation of transcription by RNA polymerase II"/>
    <property type="evidence" value="ECO:0007669"/>
    <property type="project" value="TreeGrafter"/>
</dbReference>
<protein>
    <recommendedName>
        <fullName evidence="10">C2H2-type domain-containing protein</fullName>
    </recommendedName>
</protein>
<evidence type="ECO:0000256" key="7">
    <source>
        <dbReference type="ARBA" id="ARBA00023125"/>
    </source>
</evidence>
<reference evidence="11" key="1">
    <citation type="submission" date="2023-10" db="EMBL/GenBank/DDBJ databases">
        <title>Genome assemblies of two species of porcelain crab, Petrolisthes cinctipes and Petrolisthes manimaculis (Anomura: Porcellanidae).</title>
        <authorList>
            <person name="Angst P."/>
        </authorList>
    </citation>
    <scope>NUCLEOTIDE SEQUENCE</scope>
    <source>
        <strain evidence="11">PB745_01</strain>
        <tissue evidence="11">Gill</tissue>
    </source>
</reference>
<sequence length="177" mass="20320">MGEWADVSSRWKSLKMQIVRKLHRCPFCAYSSVYQNNLTKHVRTHTGEKPFVCALCPFRTSQNSSLKRHMINIHGQVEGDNCGDLTGMVKFVIGDQLNPHTLHTSGQTSPTNTTTTTTTTTHHQCPICLEVFPWVSYLKRHVRIHTGEKPYSCPHCPFRSARNYNLKIHLLTHKKQH</sequence>
<proteinExistence type="inferred from homology"/>
<dbReference type="EMBL" id="JAWQEG010003349">
    <property type="protein sequence ID" value="KAK3866718.1"/>
    <property type="molecule type" value="Genomic_DNA"/>
</dbReference>
<dbReference type="PANTHER" id="PTHR24403:SF109">
    <property type="entry name" value="ZINC FINGER PROTEIN 845-LIKE"/>
    <property type="match status" value="1"/>
</dbReference>
<dbReference type="PROSITE" id="PS50157">
    <property type="entry name" value="ZINC_FINGER_C2H2_2"/>
    <property type="match status" value="2"/>
</dbReference>
<name>A0AAE1F507_PETCI</name>
<dbReference type="GO" id="GO:0003677">
    <property type="term" value="F:DNA binding"/>
    <property type="evidence" value="ECO:0007669"/>
    <property type="project" value="UniProtKB-KW"/>
</dbReference>
<dbReference type="Pfam" id="PF23611">
    <property type="entry name" value="zf-C2H2_16"/>
    <property type="match status" value="1"/>
</dbReference>
<dbReference type="InterPro" id="IPR013087">
    <property type="entry name" value="Znf_C2H2_type"/>
</dbReference>
<keyword evidence="7" id="KW-0238">DNA-binding</keyword>
<keyword evidence="4" id="KW-0677">Repeat</keyword>
<comment type="subcellular location">
    <subcellularLocation>
        <location evidence="1">Nucleus</location>
    </subcellularLocation>
</comment>
<evidence type="ECO:0000256" key="8">
    <source>
        <dbReference type="ARBA" id="ARBA00023242"/>
    </source>
</evidence>
<evidence type="ECO:0000256" key="3">
    <source>
        <dbReference type="ARBA" id="ARBA00022723"/>
    </source>
</evidence>
<feature type="domain" description="C2H2-type" evidence="10">
    <location>
        <begin position="23"/>
        <end position="50"/>
    </location>
</feature>
<comment type="caution">
    <text evidence="11">The sequence shown here is derived from an EMBL/GenBank/DDBJ whole genome shotgun (WGS) entry which is preliminary data.</text>
</comment>
<keyword evidence="8" id="KW-0539">Nucleus</keyword>
<evidence type="ECO:0000259" key="10">
    <source>
        <dbReference type="PROSITE" id="PS50157"/>
    </source>
</evidence>
<dbReference type="InterPro" id="IPR056438">
    <property type="entry name" value="Znf-C2H2_CTCF"/>
</dbReference>
<dbReference type="PANTHER" id="PTHR24403">
    <property type="entry name" value="ZINC FINGER PROTEIN"/>
    <property type="match status" value="1"/>
</dbReference>
<dbReference type="Gene3D" id="3.30.160.60">
    <property type="entry name" value="Classic Zinc Finger"/>
    <property type="match status" value="4"/>
</dbReference>
<dbReference type="SMART" id="SM00355">
    <property type="entry name" value="ZnF_C2H2"/>
    <property type="match status" value="4"/>
</dbReference>
<evidence type="ECO:0000256" key="1">
    <source>
        <dbReference type="ARBA" id="ARBA00004123"/>
    </source>
</evidence>
<dbReference type="AlphaFoldDB" id="A0AAE1F507"/>
<organism evidence="11 12">
    <name type="scientific">Petrolisthes cinctipes</name>
    <name type="common">Flat porcelain crab</name>
    <dbReference type="NCBI Taxonomy" id="88211"/>
    <lineage>
        <taxon>Eukaryota</taxon>
        <taxon>Metazoa</taxon>
        <taxon>Ecdysozoa</taxon>
        <taxon>Arthropoda</taxon>
        <taxon>Crustacea</taxon>
        <taxon>Multicrustacea</taxon>
        <taxon>Malacostraca</taxon>
        <taxon>Eumalacostraca</taxon>
        <taxon>Eucarida</taxon>
        <taxon>Decapoda</taxon>
        <taxon>Pleocyemata</taxon>
        <taxon>Anomura</taxon>
        <taxon>Galatheoidea</taxon>
        <taxon>Porcellanidae</taxon>
        <taxon>Petrolisthes</taxon>
    </lineage>
</organism>
<keyword evidence="12" id="KW-1185">Reference proteome</keyword>